<reference evidence="2 3" key="1">
    <citation type="submission" date="2019-02" db="EMBL/GenBank/DDBJ databases">
        <title>Deep-cultivation of Planctomycetes and their phenomic and genomic characterization uncovers novel biology.</title>
        <authorList>
            <person name="Wiegand S."/>
            <person name="Jogler M."/>
            <person name="Boedeker C."/>
            <person name="Pinto D."/>
            <person name="Vollmers J."/>
            <person name="Rivas-Marin E."/>
            <person name="Kohn T."/>
            <person name="Peeters S.H."/>
            <person name="Heuer A."/>
            <person name="Rast P."/>
            <person name="Oberbeckmann S."/>
            <person name="Bunk B."/>
            <person name="Jeske O."/>
            <person name="Meyerdierks A."/>
            <person name="Storesund J.E."/>
            <person name="Kallscheuer N."/>
            <person name="Luecker S."/>
            <person name="Lage O.M."/>
            <person name="Pohl T."/>
            <person name="Merkel B.J."/>
            <person name="Hornburger P."/>
            <person name="Mueller R.-W."/>
            <person name="Bruemmer F."/>
            <person name="Labrenz M."/>
            <person name="Spormann A.M."/>
            <person name="Op den Camp H."/>
            <person name="Overmann J."/>
            <person name="Amann R."/>
            <person name="Jetten M.S.M."/>
            <person name="Mascher T."/>
            <person name="Medema M.H."/>
            <person name="Devos D.P."/>
            <person name="Kaster A.-K."/>
            <person name="Ovreas L."/>
            <person name="Rohde M."/>
            <person name="Galperin M.Y."/>
            <person name="Jogler C."/>
        </authorList>
    </citation>
    <scope>NUCLEOTIDE SEQUENCE [LARGE SCALE GENOMIC DNA]</scope>
    <source>
        <strain evidence="2 3">CA12</strain>
    </source>
</reference>
<accession>A0A517PA75</accession>
<evidence type="ECO:0008006" key="4">
    <source>
        <dbReference type="Google" id="ProtNLM"/>
    </source>
</evidence>
<dbReference type="PANTHER" id="PTHR31876:SF26">
    <property type="entry name" value="PROTEIN LIKE COV 2"/>
    <property type="match status" value="1"/>
</dbReference>
<keyword evidence="1" id="KW-0812">Transmembrane</keyword>
<sequence>MSHPASSRPETPVASPPHRRGVGAIFLRGLAITLPSILTVAILLWAAGTVMDYVVNPVSAAVRYSIGQAIRADVPAEGLIRPADRPELDFAGTSYVVRPDAVEKLAALDVDGRVLTTRDLAAAGLADDVFVRMSRRRAVPYRDYELVARGLPADEMPGSATGLYAELATERYFRSSFLLSALAVALALLAIYFIGRLVGVRLGAWFVKKIEDDVLGKLPVVSRVYGSVKQVTDFLFAERQIEYNSVVAVEYPLEGVWSIGFVTGEGMRETVEAAGEPLYSILMPTSPMPMTGFTISAPRSKVRELDLTVEQAFQFCLSCGVLVPPQQALGPQARINGTPPGSAAPQTIPAPMELMGAARD</sequence>
<organism evidence="2 3">
    <name type="scientific">Alienimonas californiensis</name>
    <dbReference type="NCBI Taxonomy" id="2527989"/>
    <lineage>
        <taxon>Bacteria</taxon>
        <taxon>Pseudomonadati</taxon>
        <taxon>Planctomycetota</taxon>
        <taxon>Planctomycetia</taxon>
        <taxon>Planctomycetales</taxon>
        <taxon>Planctomycetaceae</taxon>
        <taxon>Alienimonas</taxon>
    </lineage>
</organism>
<evidence type="ECO:0000313" key="2">
    <source>
        <dbReference type="EMBL" id="QDT16269.1"/>
    </source>
</evidence>
<keyword evidence="1" id="KW-1133">Transmembrane helix</keyword>
<dbReference type="AlphaFoldDB" id="A0A517PA75"/>
<dbReference type="Pfam" id="PF04367">
    <property type="entry name" value="DUF502"/>
    <property type="match status" value="1"/>
</dbReference>
<feature type="transmembrane region" description="Helical" evidence="1">
    <location>
        <begin position="177"/>
        <end position="199"/>
    </location>
</feature>
<protein>
    <recommendedName>
        <fullName evidence="4">DUF502 domain-containing protein</fullName>
    </recommendedName>
</protein>
<evidence type="ECO:0000256" key="1">
    <source>
        <dbReference type="SAM" id="Phobius"/>
    </source>
</evidence>
<name>A0A517PA75_9PLAN</name>
<dbReference type="InterPro" id="IPR007462">
    <property type="entry name" value="COV1-like"/>
</dbReference>
<dbReference type="EMBL" id="CP036265">
    <property type="protein sequence ID" value="QDT16269.1"/>
    <property type="molecule type" value="Genomic_DNA"/>
</dbReference>
<dbReference type="RefSeq" id="WP_207621961.1">
    <property type="nucleotide sequence ID" value="NZ_CP036265.1"/>
</dbReference>
<gene>
    <name evidence="2" type="ORF">CA12_23700</name>
</gene>
<dbReference type="Proteomes" id="UP000318741">
    <property type="component" value="Chromosome"/>
</dbReference>
<dbReference type="PANTHER" id="PTHR31876">
    <property type="entry name" value="COV-LIKE PROTEIN 1"/>
    <property type="match status" value="1"/>
</dbReference>
<keyword evidence="3" id="KW-1185">Reference proteome</keyword>
<proteinExistence type="predicted"/>
<keyword evidence="1" id="KW-0472">Membrane</keyword>
<feature type="transmembrane region" description="Helical" evidence="1">
    <location>
        <begin position="25"/>
        <end position="47"/>
    </location>
</feature>
<dbReference type="KEGG" id="acaf:CA12_23700"/>
<evidence type="ECO:0000313" key="3">
    <source>
        <dbReference type="Proteomes" id="UP000318741"/>
    </source>
</evidence>